<evidence type="ECO:0000313" key="1">
    <source>
        <dbReference type="EMBL" id="KAJ9094699.1"/>
    </source>
</evidence>
<protein>
    <submittedName>
        <fullName evidence="1">Uncharacterized protein</fullName>
    </submittedName>
</protein>
<dbReference type="Proteomes" id="UP001227268">
    <property type="component" value="Unassembled WGS sequence"/>
</dbReference>
<sequence>MSSSMWAPSNAQELDAARQTPRKTPFADQHAKARDQGFYAPDVASGSGSGRGRSKSGPGRARRPGGVDGVPMTPDRGSGRASARGKPRGGPNPHQQYHQEPMSMATTPIKQSASSSGYGRKTSKDREAIWQSIWGDDSDEEKPKEKVTQETEPIKEEEAVEAVVDGNGRENAGTTDTDVQRLGDKLANARLASKPAAVLAPTAAPPAVVIPPPAVISGVDWSELDDDEDLTFLEQVPVSANSSAQDSHNLENTEREAITTSSSTPSASTSAAFGDAKTQAALHPVHPLGLNVTTASDVADLSHEKPAKVNVGQKSSLTSPSPPSETKDAEPIVDVKLAPEVATPNSQREEAQTSEDLGSESEGVADSSRAGLKSPVESNNFTDGSSLKDSRWANAGARGTANQRGARGGARPPTRGSFQQGPPQRNQQYPSNPRPQMQNKPRPLNQNAPRAPPGQANRGPPTGPRAGATQPQQNQHRGSGSRNAPPLTGNQPPQQPHSAASSATSSDTSSPVPPSTASASSTAESPSSSNSTGPLSQQQQQRGPRQAPMQKDSVKRLMNGWINTAPGGMRRGPSGRGRGRAPAGGEQAGNAPNAGGDKQ</sequence>
<dbReference type="EMBL" id="JASBWT010000024">
    <property type="protein sequence ID" value="KAJ9094699.1"/>
    <property type="molecule type" value="Genomic_DNA"/>
</dbReference>
<name>A0ACC2V6A8_9TREE</name>
<organism evidence="1 2">
    <name type="scientific">Naganishia friedmannii</name>
    <dbReference type="NCBI Taxonomy" id="89922"/>
    <lineage>
        <taxon>Eukaryota</taxon>
        <taxon>Fungi</taxon>
        <taxon>Dikarya</taxon>
        <taxon>Basidiomycota</taxon>
        <taxon>Agaricomycotina</taxon>
        <taxon>Tremellomycetes</taxon>
        <taxon>Filobasidiales</taxon>
        <taxon>Filobasidiaceae</taxon>
        <taxon>Naganishia</taxon>
    </lineage>
</organism>
<gene>
    <name evidence="1" type="ORF">QFC21_005856</name>
</gene>
<comment type="caution">
    <text evidence="1">The sequence shown here is derived from an EMBL/GenBank/DDBJ whole genome shotgun (WGS) entry which is preliminary data.</text>
</comment>
<evidence type="ECO:0000313" key="2">
    <source>
        <dbReference type="Proteomes" id="UP001227268"/>
    </source>
</evidence>
<keyword evidence="2" id="KW-1185">Reference proteome</keyword>
<reference evidence="1" key="1">
    <citation type="submission" date="2023-04" db="EMBL/GenBank/DDBJ databases">
        <title>Draft Genome sequencing of Naganishia species isolated from polar environments using Oxford Nanopore Technology.</title>
        <authorList>
            <person name="Leo P."/>
            <person name="Venkateswaran K."/>
        </authorList>
    </citation>
    <scope>NUCLEOTIDE SEQUENCE</scope>
    <source>
        <strain evidence="1">MNA-CCFEE 5423</strain>
    </source>
</reference>
<proteinExistence type="predicted"/>
<accession>A0ACC2V6A8</accession>